<evidence type="ECO:0000313" key="3">
    <source>
        <dbReference type="EMBL" id="CAE8610933.1"/>
    </source>
</evidence>
<sequence length="192" mass="20774">MASLAASSMSHPDGHWDAEEEGATLGRLGKTEDDATRATLNAAIDALRQRMKELSSTSQGIAEGTTSRTHDEQFQNSGKFPPDEDGYQDSDSGGWSHFHQLEGEEPPPFGPPQAFCEAPDCPGPDADELWEDYREPDRSPADLWEGLAGLGVVALVLGCWWLAAEAIAGRNRLRGLMGYSFCGLHPFKSGKP</sequence>
<organism evidence="3 4">
    <name type="scientific">Polarella glacialis</name>
    <name type="common">Dinoflagellate</name>
    <dbReference type="NCBI Taxonomy" id="89957"/>
    <lineage>
        <taxon>Eukaryota</taxon>
        <taxon>Sar</taxon>
        <taxon>Alveolata</taxon>
        <taxon>Dinophyceae</taxon>
        <taxon>Suessiales</taxon>
        <taxon>Suessiaceae</taxon>
        <taxon>Polarella</taxon>
    </lineage>
</organism>
<evidence type="ECO:0000256" key="1">
    <source>
        <dbReference type="SAM" id="MobiDB-lite"/>
    </source>
</evidence>
<keyword evidence="2" id="KW-0812">Transmembrane</keyword>
<dbReference type="Proteomes" id="UP000654075">
    <property type="component" value="Unassembled WGS sequence"/>
</dbReference>
<keyword evidence="2" id="KW-1133">Transmembrane helix</keyword>
<proteinExistence type="predicted"/>
<feature type="transmembrane region" description="Helical" evidence="2">
    <location>
        <begin position="143"/>
        <end position="164"/>
    </location>
</feature>
<keyword evidence="4" id="KW-1185">Reference proteome</keyword>
<protein>
    <submittedName>
        <fullName evidence="3">Uncharacterized protein</fullName>
    </submittedName>
</protein>
<feature type="region of interest" description="Disordered" evidence="1">
    <location>
        <begin position="1"/>
        <end position="34"/>
    </location>
</feature>
<feature type="compositionally biased region" description="Polar residues" evidence="1">
    <location>
        <begin position="1"/>
        <end position="10"/>
    </location>
</feature>
<feature type="region of interest" description="Disordered" evidence="1">
    <location>
        <begin position="51"/>
        <end position="106"/>
    </location>
</feature>
<comment type="caution">
    <text evidence="3">The sequence shown here is derived from an EMBL/GenBank/DDBJ whole genome shotgun (WGS) entry which is preliminary data.</text>
</comment>
<accession>A0A813FBH8</accession>
<dbReference type="EMBL" id="CAJNNV010024867">
    <property type="protein sequence ID" value="CAE8610933.1"/>
    <property type="molecule type" value="Genomic_DNA"/>
</dbReference>
<evidence type="ECO:0000256" key="2">
    <source>
        <dbReference type="SAM" id="Phobius"/>
    </source>
</evidence>
<gene>
    <name evidence="3" type="ORF">PGLA1383_LOCUS28763</name>
</gene>
<name>A0A813FBH8_POLGL</name>
<dbReference type="AlphaFoldDB" id="A0A813FBH8"/>
<keyword evidence="2" id="KW-0472">Membrane</keyword>
<reference evidence="3" key="1">
    <citation type="submission" date="2021-02" db="EMBL/GenBank/DDBJ databases">
        <authorList>
            <person name="Dougan E. K."/>
            <person name="Rhodes N."/>
            <person name="Thang M."/>
            <person name="Chan C."/>
        </authorList>
    </citation>
    <scope>NUCLEOTIDE SEQUENCE</scope>
</reference>
<evidence type="ECO:0000313" key="4">
    <source>
        <dbReference type="Proteomes" id="UP000654075"/>
    </source>
</evidence>
<feature type="compositionally biased region" description="Polar residues" evidence="1">
    <location>
        <begin position="54"/>
        <end position="67"/>
    </location>
</feature>